<sequence length="264" mass="29642">MAGVKHERDDSGNDVDAKAMRGQVDGRDDILAMFTDYRTELDEHHDRRERIVKASRDITALSKKMVRDTPPHPLAPPILKENTPRLSQISDLFHSIAPDLQGPNAWRYQRQISPALQEYIEAISFSHYLTTQTLITYAEAQASIPAGILLSEEDYLLGLFDLTGEMMRFAINTIATGDRSQAIGDKERKRDVLSDLREIRVGFEGLDVGRSGHLKGQVDSKMGVMQTSVQKVESAVYGMIIRGRERPAGWVPDTTERVVEVQSH</sequence>
<dbReference type="PANTHER" id="PTHR10741">
    <property type="entry name" value="TRANSLIN AND TRANSLIN ASSOCIATED PROTEIN X"/>
    <property type="match status" value="1"/>
</dbReference>
<keyword evidence="5" id="KW-0539">Nucleus</keyword>
<evidence type="ECO:0000256" key="6">
    <source>
        <dbReference type="SAM" id="MobiDB-lite"/>
    </source>
</evidence>
<dbReference type="InterPro" id="IPR016069">
    <property type="entry name" value="Translin_C"/>
</dbReference>
<dbReference type="InterPro" id="IPR002848">
    <property type="entry name" value="Translin_fam"/>
</dbReference>
<evidence type="ECO:0000256" key="1">
    <source>
        <dbReference type="ARBA" id="ARBA00004123"/>
    </source>
</evidence>
<dbReference type="GO" id="GO:0043565">
    <property type="term" value="F:sequence-specific DNA binding"/>
    <property type="evidence" value="ECO:0007669"/>
    <property type="project" value="InterPro"/>
</dbReference>
<evidence type="ECO:0000313" key="8">
    <source>
        <dbReference type="Proteomes" id="UP001161017"/>
    </source>
</evidence>
<dbReference type="AlphaFoldDB" id="A0AA43TTH2"/>
<comment type="similarity">
    <text evidence="3">Belongs to the translin family.</text>
</comment>
<comment type="subcellular location">
    <subcellularLocation>
        <location evidence="2">Cytoplasm</location>
    </subcellularLocation>
    <subcellularLocation>
        <location evidence="1">Nucleus</location>
    </subcellularLocation>
</comment>
<dbReference type="GO" id="GO:0005737">
    <property type="term" value="C:cytoplasm"/>
    <property type="evidence" value="ECO:0007669"/>
    <property type="project" value="UniProtKB-SubCell"/>
</dbReference>
<evidence type="ECO:0000256" key="4">
    <source>
        <dbReference type="ARBA" id="ARBA00022490"/>
    </source>
</evidence>
<dbReference type="EMBL" id="JAPUFD010000013">
    <property type="protein sequence ID" value="MDI1490921.1"/>
    <property type="molecule type" value="Genomic_DNA"/>
</dbReference>
<dbReference type="InterPro" id="IPR016068">
    <property type="entry name" value="Translin_N"/>
</dbReference>
<comment type="caution">
    <text evidence="7">The sequence shown here is derived from an EMBL/GenBank/DDBJ whole genome shotgun (WGS) entry which is preliminary data.</text>
</comment>
<keyword evidence="8" id="KW-1185">Reference proteome</keyword>
<dbReference type="Gene3D" id="1.20.58.200">
    <property type="entry name" value="Translin, domain 2"/>
    <property type="match status" value="1"/>
</dbReference>
<protein>
    <recommendedName>
        <fullName evidence="9">Translin</fullName>
    </recommendedName>
</protein>
<keyword evidence="4" id="KW-0963">Cytoplasm</keyword>
<evidence type="ECO:0000256" key="3">
    <source>
        <dbReference type="ARBA" id="ARBA00005902"/>
    </source>
</evidence>
<evidence type="ECO:0008006" key="9">
    <source>
        <dbReference type="Google" id="ProtNLM"/>
    </source>
</evidence>
<dbReference type="GO" id="GO:0005634">
    <property type="term" value="C:nucleus"/>
    <property type="evidence" value="ECO:0007669"/>
    <property type="project" value="UniProtKB-SubCell"/>
</dbReference>
<dbReference type="Pfam" id="PF01997">
    <property type="entry name" value="Translin"/>
    <property type="match status" value="1"/>
</dbReference>
<proteinExistence type="inferred from homology"/>
<reference evidence="7" key="1">
    <citation type="journal article" date="2023" name="Genome Biol. Evol.">
        <title>First Whole Genome Sequence and Flow Cytometry Genome Size Data for the Lichen-Forming Fungus Ramalina farinacea (Ascomycota).</title>
        <authorList>
            <person name="Llewellyn T."/>
            <person name="Mian S."/>
            <person name="Hill R."/>
            <person name="Leitch I.J."/>
            <person name="Gaya E."/>
        </authorList>
    </citation>
    <scope>NUCLEOTIDE SEQUENCE</scope>
    <source>
        <strain evidence="7">LIQ254RAFAR</strain>
    </source>
</reference>
<dbReference type="Gene3D" id="1.20.58.190">
    <property type="entry name" value="Translin, domain 1"/>
    <property type="match status" value="1"/>
</dbReference>
<dbReference type="SUPFAM" id="SSF74784">
    <property type="entry name" value="Translin"/>
    <property type="match status" value="1"/>
</dbReference>
<dbReference type="InterPro" id="IPR036081">
    <property type="entry name" value="Translin_sf"/>
</dbReference>
<organism evidence="7 8">
    <name type="scientific">Ramalina farinacea</name>
    <dbReference type="NCBI Taxonomy" id="258253"/>
    <lineage>
        <taxon>Eukaryota</taxon>
        <taxon>Fungi</taxon>
        <taxon>Dikarya</taxon>
        <taxon>Ascomycota</taxon>
        <taxon>Pezizomycotina</taxon>
        <taxon>Lecanoromycetes</taxon>
        <taxon>OSLEUM clade</taxon>
        <taxon>Lecanoromycetidae</taxon>
        <taxon>Lecanorales</taxon>
        <taxon>Lecanorineae</taxon>
        <taxon>Ramalinaceae</taxon>
        <taxon>Ramalina</taxon>
    </lineage>
</organism>
<feature type="region of interest" description="Disordered" evidence="6">
    <location>
        <begin position="1"/>
        <end position="21"/>
    </location>
</feature>
<dbReference type="Proteomes" id="UP001161017">
    <property type="component" value="Unassembled WGS sequence"/>
</dbReference>
<gene>
    <name evidence="7" type="ORF">OHK93_002126</name>
</gene>
<evidence type="ECO:0000256" key="5">
    <source>
        <dbReference type="ARBA" id="ARBA00023242"/>
    </source>
</evidence>
<name>A0AA43TTH2_9LECA</name>
<accession>A0AA43TTH2</accession>
<dbReference type="CDD" id="cd14820">
    <property type="entry name" value="TRAX"/>
    <property type="match status" value="1"/>
</dbReference>
<evidence type="ECO:0000256" key="2">
    <source>
        <dbReference type="ARBA" id="ARBA00004496"/>
    </source>
</evidence>
<evidence type="ECO:0000313" key="7">
    <source>
        <dbReference type="EMBL" id="MDI1490921.1"/>
    </source>
</evidence>